<dbReference type="EMBL" id="JAWZYT010002409">
    <property type="protein sequence ID" value="KAK4304570.1"/>
    <property type="molecule type" value="Genomic_DNA"/>
</dbReference>
<accession>A0AAE1PC59</accession>
<comment type="caution">
    <text evidence="1">The sequence shown here is derived from an EMBL/GenBank/DDBJ whole genome shotgun (WGS) entry which is preliminary data.</text>
</comment>
<sequence>MTLDNDSAEVASIFSPTPVIGSYKSQARGLRPDNYMLESGWKDFVPAVGLSELSNFKGYAHFITSPHPTWGIGLLSQFVPSLVVVVGVGRGRCGGRGTLGLSRARMTTSFETLVVGRH</sequence>
<proteinExistence type="predicted"/>
<keyword evidence="2" id="KW-1185">Reference proteome</keyword>
<evidence type="ECO:0000313" key="2">
    <source>
        <dbReference type="Proteomes" id="UP001292094"/>
    </source>
</evidence>
<dbReference type="AlphaFoldDB" id="A0AAE1PC59"/>
<protein>
    <submittedName>
        <fullName evidence="1">Uncharacterized protein</fullName>
    </submittedName>
</protein>
<name>A0AAE1PC59_9EUCA</name>
<evidence type="ECO:0000313" key="1">
    <source>
        <dbReference type="EMBL" id="KAK4304570.1"/>
    </source>
</evidence>
<gene>
    <name evidence="1" type="ORF">Pmani_023450</name>
</gene>
<organism evidence="1 2">
    <name type="scientific">Petrolisthes manimaculis</name>
    <dbReference type="NCBI Taxonomy" id="1843537"/>
    <lineage>
        <taxon>Eukaryota</taxon>
        <taxon>Metazoa</taxon>
        <taxon>Ecdysozoa</taxon>
        <taxon>Arthropoda</taxon>
        <taxon>Crustacea</taxon>
        <taxon>Multicrustacea</taxon>
        <taxon>Malacostraca</taxon>
        <taxon>Eumalacostraca</taxon>
        <taxon>Eucarida</taxon>
        <taxon>Decapoda</taxon>
        <taxon>Pleocyemata</taxon>
        <taxon>Anomura</taxon>
        <taxon>Galatheoidea</taxon>
        <taxon>Porcellanidae</taxon>
        <taxon>Petrolisthes</taxon>
    </lineage>
</organism>
<reference evidence="1" key="1">
    <citation type="submission" date="2023-11" db="EMBL/GenBank/DDBJ databases">
        <title>Genome assemblies of two species of porcelain crab, Petrolisthes cinctipes and Petrolisthes manimaculis (Anomura: Porcellanidae).</title>
        <authorList>
            <person name="Angst P."/>
        </authorList>
    </citation>
    <scope>NUCLEOTIDE SEQUENCE</scope>
    <source>
        <strain evidence="1">PB745_02</strain>
        <tissue evidence="1">Gill</tissue>
    </source>
</reference>
<dbReference type="Proteomes" id="UP001292094">
    <property type="component" value="Unassembled WGS sequence"/>
</dbReference>